<dbReference type="EC" id="2.7.13.3" evidence="2"/>
<dbReference type="SMART" id="SM00028">
    <property type="entry name" value="TPR"/>
    <property type="match status" value="3"/>
</dbReference>
<dbReference type="PANTHER" id="PTHR41523">
    <property type="entry name" value="TWO-COMPONENT SYSTEM SENSOR PROTEIN"/>
    <property type="match status" value="1"/>
</dbReference>
<keyword evidence="5" id="KW-0547">Nucleotide-binding</keyword>
<dbReference type="Pfam" id="PF02518">
    <property type="entry name" value="HATPase_c"/>
    <property type="match status" value="1"/>
</dbReference>
<evidence type="ECO:0000256" key="1">
    <source>
        <dbReference type="ARBA" id="ARBA00000085"/>
    </source>
</evidence>
<dbReference type="SUPFAM" id="SSF48452">
    <property type="entry name" value="TPR-like"/>
    <property type="match status" value="1"/>
</dbReference>
<keyword evidence="6" id="KW-0418">Kinase</keyword>
<evidence type="ECO:0000313" key="12">
    <source>
        <dbReference type="EMBL" id="OXB04345.1"/>
    </source>
</evidence>
<sequence length="746" mass="86631">MYHLLKNCFLIFLFQLNFTALSQPLLKQENDKIKAELKTKLNDTTRVLKLQKLSLYYVTKVGEERVDMDSSYVFAKQAELISDKIRFYKGKWMSHILYSQIYREGGNPFKGKRELKKVFEIARKNNIFWLEGEAYRELTNYYSLDSEIGERIKVVEKAYQAFKKGGSKKQIADILLYYGGHYFFMGDFKAALQKFNEAKAMYESIGSNNNQTLYSQLAETYSKLGLYTEAVKFGLLSIEIGEQNKDVYYMTEDYTNLALTYYKMENYELALKYHQKSFDGSLKLYSEFLPFYNASYIIKDLLKLGRKKEAKHFLDTKVKDLKVKDARDLIWLQICYIAVYDDLGWYKLADKYCNKLIELQKENKTLLPVISNLEINDNIVNHLFKTKNYQLATEYLDRNKKLGASIKDINMIINSHRMVFKLDSASGDYISAIANLKKYQKAKDSIFNDVKFYQISDLQIKYETAKKDKNIQLLTNESELQKVKIKNDKVVKLIAGLVLILVLIITALIFRSYKNKKESNKQLQISKSRIEKKNKILQNVVKEKEWLLKEVHHRVKNNLQVVMSLLNTQSVYLKEESAVNAIKDSQNRINSMSLIHQRLYQSEGLSCIKMPEYIKELISYLKDSYNTNHSFVVDVEYIEMHVAQAIPIGLILNEAITNAIKYAFTDEKKGKITISLKHFQGDSFLLEIADNGVGIEGEIDIEKYDSFGMKLMEGLSKDLNGKFSITSSNGLKVSVIFVYDYAFTVK</sequence>
<evidence type="ECO:0000313" key="13">
    <source>
        <dbReference type="Proteomes" id="UP000198431"/>
    </source>
</evidence>
<keyword evidence="9" id="KW-1133">Transmembrane helix</keyword>
<feature type="chain" id="PRO_5044327078" description="histidine kinase" evidence="10">
    <location>
        <begin position="23"/>
        <end position="746"/>
    </location>
</feature>
<dbReference type="Gene3D" id="1.25.40.10">
    <property type="entry name" value="Tetratricopeptide repeat domain"/>
    <property type="match status" value="1"/>
</dbReference>
<keyword evidence="3" id="KW-0597">Phosphoprotein</keyword>
<dbReference type="InterPro" id="IPR003594">
    <property type="entry name" value="HATPase_dom"/>
</dbReference>
<dbReference type="InterPro" id="IPR019734">
    <property type="entry name" value="TPR_rpt"/>
</dbReference>
<dbReference type="InterPro" id="IPR011495">
    <property type="entry name" value="Sig_transdc_His_kin_sub2_dim/P"/>
</dbReference>
<organism evidence="12 13">
    <name type="scientific">Flavobacterium pectinovorum</name>
    <dbReference type="NCBI Taxonomy" id="29533"/>
    <lineage>
        <taxon>Bacteria</taxon>
        <taxon>Pseudomonadati</taxon>
        <taxon>Bacteroidota</taxon>
        <taxon>Flavobacteriia</taxon>
        <taxon>Flavobacteriales</taxon>
        <taxon>Flavobacteriaceae</taxon>
        <taxon>Flavobacterium</taxon>
    </lineage>
</organism>
<reference evidence="12 13" key="1">
    <citation type="submission" date="2016-11" db="EMBL/GenBank/DDBJ databases">
        <title>Whole genomes of Flavobacteriaceae.</title>
        <authorList>
            <person name="Stine C."/>
            <person name="Li C."/>
            <person name="Tadesse D."/>
        </authorList>
    </citation>
    <scope>NUCLEOTIDE SEQUENCE [LARGE SCALE GENOMIC DNA]</scope>
    <source>
        <strain evidence="12 13">ATCC 19366</strain>
    </source>
</reference>
<dbReference type="GO" id="GO:0004673">
    <property type="term" value="F:protein histidine kinase activity"/>
    <property type="evidence" value="ECO:0007669"/>
    <property type="project" value="UniProtKB-EC"/>
</dbReference>
<evidence type="ECO:0000256" key="6">
    <source>
        <dbReference type="ARBA" id="ARBA00022777"/>
    </source>
</evidence>
<dbReference type="Proteomes" id="UP000198431">
    <property type="component" value="Unassembled WGS sequence"/>
</dbReference>
<keyword evidence="4" id="KW-0808">Transferase</keyword>
<dbReference type="SUPFAM" id="SSF55874">
    <property type="entry name" value="ATPase domain of HSP90 chaperone/DNA topoisomerase II/histidine kinase"/>
    <property type="match status" value="1"/>
</dbReference>
<evidence type="ECO:0000256" key="2">
    <source>
        <dbReference type="ARBA" id="ARBA00012438"/>
    </source>
</evidence>
<dbReference type="Gene3D" id="3.30.450.20">
    <property type="entry name" value="PAS domain"/>
    <property type="match status" value="1"/>
</dbReference>
<evidence type="ECO:0000256" key="3">
    <source>
        <dbReference type="ARBA" id="ARBA00022553"/>
    </source>
</evidence>
<feature type="transmembrane region" description="Helical" evidence="9">
    <location>
        <begin position="490"/>
        <end position="510"/>
    </location>
</feature>
<keyword evidence="10" id="KW-0732">Signal</keyword>
<accession>A0AB36P089</accession>
<evidence type="ECO:0000256" key="4">
    <source>
        <dbReference type="ARBA" id="ARBA00022679"/>
    </source>
</evidence>
<proteinExistence type="predicted"/>
<keyword evidence="8" id="KW-0175">Coiled coil</keyword>
<dbReference type="SMART" id="SM00387">
    <property type="entry name" value="HATPase_c"/>
    <property type="match status" value="1"/>
</dbReference>
<feature type="signal peptide" evidence="10">
    <location>
        <begin position="1"/>
        <end position="22"/>
    </location>
</feature>
<dbReference type="Pfam" id="PF13424">
    <property type="entry name" value="TPR_12"/>
    <property type="match status" value="1"/>
</dbReference>
<evidence type="ECO:0000256" key="10">
    <source>
        <dbReference type="SAM" id="SignalP"/>
    </source>
</evidence>
<keyword evidence="7" id="KW-0067">ATP-binding</keyword>
<dbReference type="RefSeq" id="WP_073393855.1">
    <property type="nucleotide sequence ID" value="NZ_FRBX01000001.1"/>
</dbReference>
<gene>
    <name evidence="12" type="ORF">B0A72_12660</name>
</gene>
<evidence type="ECO:0000256" key="8">
    <source>
        <dbReference type="SAM" id="Coils"/>
    </source>
</evidence>
<keyword evidence="9" id="KW-0472">Membrane</keyword>
<dbReference type="PANTHER" id="PTHR41523:SF8">
    <property type="entry name" value="ETHYLENE RESPONSE SENSOR PROTEIN"/>
    <property type="match status" value="1"/>
</dbReference>
<dbReference type="AlphaFoldDB" id="A0AB36P089"/>
<evidence type="ECO:0000256" key="5">
    <source>
        <dbReference type="ARBA" id="ARBA00022741"/>
    </source>
</evidence>
<dbReference type="Pfam" id="PF13181">
    <property type="entry name" value="TPR_8"/>
    <property type="match status" value="1"/>
</dbReference>
<dbReference type="InterPro" id="IPR036890">
    <property type="entry name" value="HATPase_C_sf"/>
</dbReference>
<evidence type="ECO:0000259" key="11">
    <source>
        <dbReference type="SMART" id="SM00387"/>
    </source>
</evidence>
<evidence type="ECO:0000256" key="9">
    <source>
        <dbReference type="SAM" id="Phobius"/>
    </source>
</evidence>
<dbReference type="InterPro" id="IPR011990">
    <property type="entry name" value="TPR-like_helical_dom_sf"/>
</dbReference>
<dbReference type="Pfam" id="PF07568">
    <property type="entry name" value="HisKA_2"/>
    <property type="match status" value="1"/>
</dbReference>
<dbReference type="Gene3D" id="3.30.565.10">
    <property type="entry name" value="Histidine kinase-like ATPase, C-terminal domain"/>
    <property type="match status" value="1"/>
</dbReference>
<feature type="coiled-coil region" evidence="8">
    <location>
        <begin position="513"/>
        <end position="540"/>
    </location>
</feature>
<name>A0AB36P089_9FLAO</name>
<comment type="caution">
    <text evidence="12">The sequence shown here is derived from an EMBL/GenBank/DDBJ whole genome shotgun (WGS) entry which is preliminary data.</text>
</comment>
<keyword evidence="9" id="KW-0812">Transmembrane</keyword>
<dbReference type="GO" id="GO:0005524">
    <property type="term" value="F:ATP binding"/>
    <property type="evidence" value="ECO:0007669"/>
    <property type="project" value="UniProtKB-KW"/>
</dbReference>
<comment type="catalytic activity">
    <reaction evidence="1">
        <text>ATP + protein L-histidine = ADP + protein N-phospho-L-histidine.</text>
        <dbReference type="EC" id="2.7.13.3"/>
    </reaction>
</comment>
<evidence type="ECO:0000256" key="7">
    <source>
        <dbReference type="ARBA" id="ARBA00022840"/>
    </source>
</evidence>
<feature type="domain" description="Histidine kinase/HSP90-like ATPase" evidence="11">
    <location>
        <begin position="643"/>
        <end position="741"/>
    </location>
</feature>
<dbReference type="EMBL" id="MUHB01000010">
    <property type="protein sequence ID" value="OXB04345.1"/>
    <property type="molecule type" value="Genomic_DNA"/>
</dbReference>
<protein>
    <recommendedName>
        <fullName evidence="2">histidine kinase</fullName>
        <ecNumber evidence="2">2.7.13.3</ecNumber>
    </recommendedName>
</protein>